<evidence type="ECO:0000313" key="2">
    <source>
        <dbReference type="Proteomes" id="UP000241690"/>
    </source>
</evidence>
<dbReference type="AlphaFoldDB" id="A0A2T3ZYX0"/>
<reference evidence="1 2" key="1">
    <citation type="submission" date="2016-07" db="EMBL/GenBank/DDBJ databases">
        <title>Multiple horizontal gene transfer events from other fungi enriched the ability of initially mycotrophic Trichoderma (Ascomycota) to feed on dead plant biomass.</title>
        <authorList>
            <consortium name="DOE Joint Genome Institute"/>
            <person name="Aerts A."/>
            <person name="Atanasova L."/>
            <person name="Chenthamara K."/>
            <person name="Zhang J."/>
            <person name="Grujic M."/>
            <person name="Henrissat B."/>
            <person name="Kuo A."/>
            <person name="Salamov A."/>
            <person name="Lipzen A."/>
            <person name="Labutti K."/>
            <person name="Barry K."/>
            <person name="Miao Y."/>
            <person name="Rahimi M.J."/>
            <person name="Shen Q."/>
            <person name="Grigoriev I.V."/>
            <person name="Kubicek C.P."/>
            <person name="Druzhinina I.S."/>
        </authorList>
    </citation>
    <scope>NUCLEOTIDE SEQUENCE [LARGE SCALE GENOMIC DNA]</scope>
    <source>
        <strain evidence="1 2">CBS 226.95</strain>
    </source>
</reference>
<accession>A0A2T3ZYX0</accession>
<dbReference type="Proteomes" id="UP000241690">
    <property type="component" value="Unassembled WGS sequence"/>
</dbReference>
<gene>
    <name evidence="1" type="ORF">M431DRAFT_258598</name>
</gene>
<dbReference type="GeneID" id="36622409"/>
<protein>
    <submittedName>
        <fullName evidence="1">Uncharacterized protein</fullName>
    </submittedName>
</protein>
<organism evidence="1 2">
    <name type="scientific">Trichoderma harzianum CBS 226.95</name>
    <dbReference type="NCBI Taxonomy" id="983964"/>
    <lineage>
        <taxon>Eukaryota</taxon>
        <taxon>Fungi</taxon>
        <taxon>Dikarya</taxon>
        <taxon>Ascomycota</taxon>
        <taxon>Pezizomycotina</taxon>
        <taxon>Sordariomycetes</taxon>
        <taxon>Hypocreomycetidae</taxon>
        <taxon>Hypocreales</taxon>
        <taxon>Hypocreaceae</taxon>
        <taxon>Trichoderma</taxon>
    </lineage>
</organism>
<name>A0A2T3ZYX0_TRIHA</name>
<dbReference type="RefSeq" id="XP_024769688.1">
    <property type="nucleotide sequence ID" value="XM_024913845.1"/>
</dbReference>
<keyword evidence="2" id="KW-1185">Reference proteome</keyword>
<sequence>MVVAPHQVSGASGARGGHMTGLDWDWVPWRYERPQRFASQVPALGQRSGSPPRYPAGSVLLVRAFSTTTTLRLFFFSSTNSFFFRGRPLLPCWCKRGRDPIEWGNKMEVESALCKNLTTGRMESPESPDLSPGLSSCPALSCRTGRAACTPRYLDTPCGEGQAACVRGTARLPGTWDGSAQAPYLARPALWSSFGKRSPFRLPILRFRAAGGRVKDGFRSRVESVLIQEGENFSFPFFLFFASSRTSFISRSDMAMARHAPFCKTPLPACNGETIPCLGPR</sequence>
<evidence type="ECO:0000313" key="1">
    <source>
        <dbReference type="EMBL" id="PTB50011.1"/>
    </source>
</evidence>
<dbReference type="EMBL" id="KZ679689">
    <property type="protein sequence ID" value="PTB50011.1"/>
    <property type="molecule type" value="Genomic_DNA"/>
</dbReference>
<proteinExistence type="predicted"/>